<accession>A0A226EAX8</accession>
<gene>
    <name evidence="2" type="ORF">Fcan01_10696</name>
</gene>
<sequence>MTTLQQTVIPFVVQYLQNAQKYCCVPFIWDPRKGKVVPSNRKGRILVFLSGVLHFVYVVLQVISLWRKSFPLAEKLEGVVIMLTYSAMFLFRFDIGADFGPMILLNTVLTSDKKSALHMDPALRKGVKFFCQLSKLVTYAFPYFITCMALLFPCKPPLMGSMLHQNLEECGGSYNYIVCVNLQKLIVASFEFIVSKQGTISSLHYAIYSLLMGIIYLSIKCESLSRTKNPAMAFREVQVLERVVNANIRWRLFPVTMGFIPIVQIFAGFAIVKLSSSGINWLKLAMFGLVFLEVLVFNLITVSSAANICNKSMDWLKTQKLRESGEHGTKAMRKFWRSCPPLKLRMGNNFVDRLTPLIVQQFCSVQTMSLILLSN</sequence>
<organism evidence="2 3">
    <name type="scientific">Folsomia candida</name>
    <name type="common">Springtail</name>
    <dbReference type="NCBI Taxonomy" id="158441"/>
    <lineage>
        <taxon>Eukaryota</taxon>
        <taxon>Metazoa</taxon>
        <taxon>Ecdysozoa</taxon>
        <taxon>Arthropoda</taxon>
        <taxon>Hexapoda</taxon>
        <taxon>Collembola</taxon>
        <taxon>Entomobryomorpha</taxon>
        <taxon>Isotomoidea</taxon>
        <taxon>Isotomidae</taxon>
        <taxon>Proisotominae</taxon>
        <taxon>Folsomia</taxon>
    </lineage>
</organism>
<dbReference type="EMBL" id="LNIX01000005">
    <property type="protein sequence ID" value="OXA53806.1"/>
    <property type="molecule type" value="Genomic_DNA"/>
</dbReference>
<dbReference type="Proteomes" id="UP000198287">
    <property type="component" value="Unassembled WGS sequence"/>
</dbReference>
<comment type="caution">
    <text evidence="2">The sequence shown here is derived from an EMBL/GenBank/DDBJ whole genome shotgun (WGS) entry which is preliminary data.</text>
</comment>
<dbReference type="AlphaFoldDB" id="A0A226EAX8"/>
<name>A0A226EAX8_FOLCA</name>
<feature type="transmembrane region" description="Helical" evidence="1">
    <location>
        <begin position="45"/>
        <end position="66"/>
    </location>
</feature>
<keyword evidence="1" id="KW-0812">Transmembrane</keyword>
<keyword evidence="1" id="KW-0472">Membrane</keyword>
<keyword evidence="1" id="KW-1133">Transmembrane helix</keyword>
<feature type="transmembrane region" description="Helical" evidence="1">
    <location>
        <begin position="133"/>
        <end position="152"/>
    </location>
</feature>
<evidence type="ECO:0000256" key="1">
    <source>
        <dbReference type="SAM" id="Phobius"/>
    </source>
</evidence>
<proteinExistence type="predicted"/>
<feature type="transmembrane region" description="Helical" evidence="1">
    <location>
        <begin position="284"/>
        <end position="309"/>
    </location>
</feature>
<reference evidence="2 3" key="1">
    <citation type="submission" date="2015-12" db="EMBL/GenBank/DDBJ databases">
        <title>The genome of Folsomia candida.</title>
        <authorList>
            <person name="Faddeeva A."/>
            <person name="Derks M.F."/>
            <person name="Anvar Y."/>
            <person name="Smit S."/>
            <person name="Van Straalen N."/>
            <person name="Roelofs D."/>
        </authorList>
    </citation>
    <scope>NUCLEOTIDE SEQUENCE [LARGE SCALE GENOMIC DNA]</scope>
    <source>
        <strain evidence="2 3">VU population</strain>
        <tissue evidence="2">Whole body</tissue>
    </source>
</reference>
<evidence type="ECO:0000313" key="3">
    <source>
        <dbReference type="Proteomes" id="UP000198287"/>
    </source>
</evidence>
<feature type="transmembrane region" description="Helical" evidence="1">
    <location>
        <begin position="252"/>
        <end position="272"/>
    </location>
</feature>
<protein>
    <submittedName>
        <fullName evidence="2">Uncharacterized protein</fullName>
    </submittedName>
</protein>
<evidence type="ECO:0000313" key="2">
    <source>
        <dbReference type="EMBL" id="OXA53806.1"/>
    </source>
</evidence>
<keyword evidence="3" id="KW-1185">Reference proteome</keyword>
<feature type="transmembrane region" description="Helical" evidence="1">
    <location>
        <begin position="202"/>
        <end position="219"/>
    </location>
</feature>